<feature type="compositionally biased region" description="Polar residues" evidence="1">
    <location>
        <begin position="12"/>
        <end position="22"/>
    </location>
</feature>
<comment type="caution">
    <text evidence="2">The sequence shown here is derived from an EMBL/GenBank/DDBJ whole genome shotgun (WGS) entry which is preliminary data.</text>
</comment>
<dbReference type="EMBL" id="JACGWK010000004">
    <property type="protein sequence ID" value="KAL0358835.1"/>
    <property type="molecule type" value="Genomic_DNA"/>
</dbReference>
<name>A0AAW2PRS9_9LAMI</name>
<proteinExistence type="predicted"/>
<gene>
    <name evidence="2" type="ORF">Sangu_0732900</name>
</gene>
<sequence length="76" mass="8300">MTVIRNAGALDYSSTRYPTTSGVRPGEGIDRGLGNKGQMSDNKKPEANSQKSIVELVTQKILAHSQTTIVNKQQRK</sequence>
<dbReference type="AlphaFoldDB" id="A0AAW2PRS9"/>
<accession>A0AAW2PRS9</accession>
<reference evidence="2" key="1">
    <citation type="submission" date="2020-06" db="EMBL/GenBank/DDBJ databases">
        <authorList>
            <person name="Li T."/>
            <person name="Hu X."/>
            <person name="Zhang T."/>
            <person name="Song X."/>
            <person name="Zhang H."/>
            <person name="Dai N."/>
            <person name="Sheng W."/>
            <person name="Hou X."/>
            <person name="Wei L."/>
        </authorList>
    </citation>
    <scope>NUCLEOTIDE SEQUENCE</scope>
    <source>
        <strain evidence="2">G01</strain>
        <tissue evidence="2">Leaf</tissue>
    </source>
</reference>
<protein>
    <submittedName>
        <fullName evidence="2">Uncharacterized protein</fullName>
    </submittedName>
</protein>
<organism evidence="2">
    <name type="scientific">Sesamum angustifolium</name>
    <dbReference type="NCBI Taxonomy" id="2727405"/>
    <lineage>
        <taxon>Eukaryota</taxon>
        <taxon>Viridiplantae</taxon>
        <taxon>Streptophyta</taxon>
        <taxon>Embryophyta</taxon>
        <taxon>Tracheophyta</taxon>
        <taxon>Spermatophyta</taxon>
        <taxon>Magnoliopsida</taxon>
        <taxon>eudicotyledons</taxon>
        <taxon>Gunneridae</taxon>
        <taxon>Pentapetalae</taxon>
        <taxon>asterids</taxon>
        <taxon>lamiids</taxon>
        <taxon>Lamiales</taxon>
        <taxon>Pedaliaceae</taxon>
        <taxon>Sesamum</taxon>
    </lineage>
</organism>
<feature type="region of interest" description="Disordered" evidence="1">
    <location>
        <begin position="1"/>
        <end position="49"/>
    </location>
</feature>
<evidence type="ECO:0000256" key="1">
    <source>
        <dbReference type="SAM" id="MobiDB-lite"/>
    </source>
</evidence>
<reference evidence="2" key="2">
    <citation type="journal article" date="2024" name="Plant">
        <title>Genomic evolution and insights into agronomic trait innovations of Sesamum species.</title>
        <authorList>
            <person name="Miao H."/>
            <person name="Wang L."/>
            <person name="Qu L."/>
            <person name="Liu H."/>
            <person name="Sun Y."/>
            <person name="Le M."/>
            <person name="Wang Q."/>
            <person name="Wei S."/>
            <person name="Zheng Y."/>
            <person name="Lin W."/>
            <person name="Duan Y."/>
            <person name="Cao H."/>
            <person name="Xiong S."/>
            <person name="Wang X."/>
            <person name="Wei L."/>
            <person name="Li C."/>
            <person name="Ma Q."/>
            <person name="Ju M."/>
            <person name="Zhao R."/>
            <person name="Li G."/>
            <person name="Mu C."/>
            <person name="Tian Q."/>
            <person name="Mei H."/>
            <person name="Zhang T."/>
            <person name="Gao T."/>
            <person name="Zhang H."/>
        </authorList>
    </citation>
    <scope>NUCLEOTIDE SEQUENCE</scope>
    <source>
        <strain evidence="2">G01</strain>
    </source>
</reference>
<evidence type="ECO:0000313" key="2">
    <source>
        <dbReference type="EMBL" id="KAL0358835.1"/>
    </source>
</evidence>